<proteinExistence type="predicted"/>
<keyword evidence="2" id="KW-1185">Reference proteome</keyword>
<reference evidence="1" key="1">
    <citation type="submission" date="2023-07" db="EMBL/GenBank/DDBJ databases">
        <title>Black Yeasts Isolated from many extreme environments.</title>
        <authorList>
            <person name="Coleine C."/>
            <person name="Stajich J.E."/>
            <person name="Selbmann L."/>
        </authorList>
    </citation>
    <scope>NUCLEOTIDE SEQUENCE</scope>
    <source>
        <strain evidence="1">CCFEE 5714</strain>
    </source>
</reference>
<comment type="caution">
    <text evidence="1">The sequence shown here is derived from an EMBL/GenBank/DDBJ whole genome shotgun (WGS) entry which is preliminary data.</text>
</comment>
<sequence length="332" mass="38342">MGKHKRVVQDYEDDRSLEPQMPDGMSEYYSHMMEDYDETSLTQKIYAEQSQMLQKWVKSLWDQFCELTHIDPVENLKRIPIKVVHSFFHWVLRQRSDTLRAASSLQTDWNTFGLVRRKETGCCVIEAEIKRQWQGVQQSLVEEFQLNTGKKPKPIVRAEDEFELLRTLWGSAEVGMEHERLRLQLALILQLAGITGNRPEALLGLRYGHVKIALLRDPDGSEWPRPVIELTFEKTKGYMGTKDANTFGIPEVRSEPCLLLCPHTMLLSLVFADEAFAAPGLTGPEQLFRLRVPPGLNQQELPIKNSTFKGFHFLCRTNQVLSVEARREYILI</sequence>
<dbReference type="EMBL" id="JAUTXU010000446">
    <property type="protein sequence ID" value="KAK3680517.1"/>
    <property type="molecule type" value="Genomic_DNA"/>
</dbReference>
<organism evidence="1 2">
    <name type="scientific">Vermiconidia calcicola</name>
    <dbReference type="NCBI Taxonomy" id="1690605"/>
    <lineage>
        <taxon>Eukaryota</taxon>
        <taxon>Fungi</taxon>
        <taxon>Dikarya</taxon>
        <taxon>Ascomycota</taxon>
        <taxon>Pezizomycotina</taxon>
        <taxon>Dothideomycetes</taxon>
        <taxon>Dothideomycetidae</taxon>
        <taxon>Mycosphaerellales</taxon>
        <taxon>Extremaceae</taxon>
        <taxon>Vermiconidia</taxon>
    </lineage>
</organism>
<name>A0ACC3M9J3_9PEZI</name>
<gene>
    <name evidence="1" type="ORF">LTR37_021195</name>
</gene>
<evidence type="ECO:0000313" key="1">
    <source>
        <dbReference type="EMBL" id="KAK3680517.1"/>
    </source>
</evidence>
<evidence type="ECO:0000313" key="2">
    <source>
        <dbReference type="Proteomes" id="UP001281147"/>
    </source>
</evidence>
<dbReference type="Proteomes" id="UP001281147">
    <property type="component" value="Unassembled WGS sequence"/>
</dbReference>
<protein>
    <submittedName>
        <fullName evidence="1">Uncharacterized protein</fullName>
    </submittedName>
</protein>
<accession>A0ACC3M9J3</accession>